<name>W9VCF3_9EURO</name>
<dbReference type="Proteomes" id="UP000019471">
    <property type="component" value="Unassembled WGS sequence"/>
</dbReference>
<dbReference type="eggNOG" id="ENOG502SHQS">
    <property type="taxonomic scope" value="Eukaryota"/>
</dbReference>
<dbReference type="OrthoDB" id="4207519at2759"/>
<dbReference type="GeneID" id="19198154"/>
<sequence length="193" mass="21974">MERHSRRFNRILVKSVEALPVLRARINDSSRDEGAPLPGAVSRLKSNIHHWQFKCKVLHPNLHIIPAWAKASLVLFNPTRVLQDLQRPENNHVSNQVELIQTNVPATEVPLATPVTAEKMAFLREKLEEETQSLGQDCKFRLQKAFNAAERLFAILGEENRLLFEQNNEKVSRTSIKCTVVGNAKIMSYDDIS</sequence>
<dbReference type="EMBL" id="AMGX01000082">
    <property type="protein sequence ID" value="EXJ53292.1"/>
    <property type="molecule type" value="Genomic_DNA"/>
</dbReference>
<dbReference type="RefSeq" id="XP_007752227.1">
    <property type="nucleotide sequence ID" value="XM_007754037.1"/>
</dbReference>
<accession>W9VCF3</accession>
<organism evidence="1 2">
    <name type="scientific">Cladophialophora psammophila CBS 110553</name>
    <dbReference type="NCBI Taxonomy" id="1182543"/>
    <lineage>
        <taxon>Eukaryota</taxon>
        <taxon>Fungi</taxon>
        <taxon>Dikarya</taxon>
        <taxon>Ascomycota</taxon>
        <taxon>Pezizomycotina</taxon>
        <taxon>Eurotiomycetes</taxon>
        <taxon>Chaetothyriomycetidae</taxon>
        <taxon>Chaetothyriales</taxon>
        <taxon>Herpotrichiellaceae</taxon>
        <taxon>Cladophialophora</taxon>
    </lineage>
</organism>
<evidence type="ECO:0000313" key="1">
    <source>
        <dbReference type="EMBL" id="EXJ53292.1"/>
    </source>
</evidence>
<evidence type="ECO:0000313" key="2">
    <source>
        <dbReference type="Proteomes" id="UP000019471"/>
    </source>
</evidence>
<reference evidence="1 2" key="1">
    <citation type="submission" date="2013-03" db="EMBL/GenBank/DDBJ databases">
        <title>The Genome Sequence of Cladophialophora psammophila CBS 110553.</title>
        <authorList>
            <consortium name="The Broad Institute Genomics Platform"/>
            <person name="Cuomo C."/>
            <person name="de Hoog S."/>
            <person name="Gorbushina A."/>
            <person name="Walker B."/>
            <person name="Young S.K."/>
            <person name="Zeng Q."/>
            <person name="Gargeya S."/>
            <person name="Fitzgerald M."/>
            <person name="Haas B."/>
            <person name="Abouelleil A."/>
            <person name="Allen A.W."/>
            <person name="Alvarado L."/>
            <person name="Arachchi H.M."/>
            <person name="Berlin A.M."/>
            <person name="Chapman S.B."/>
            <person name="Gainer-Dewar J."/>
            <person name="Goldberg J."/>
            <person name="Griggs A."/>
            <person name="Gujja S."/>
            <person name="Hansen M."/>
            <person name="Howarth C."/>
            <person name="Imamovic A."/>
            <person name="Ireland A."/>
            <person name="Larimer J."/>
            <person name="McCowan C."/>
            <person name="Murphy C."/>
            <person name="Pearson M."/>
            <person name="Poon T.W."/>
            <person name="Priest M."/>
            <person name="Roberts A."/>
            <person name="Saif S."/>
            <person name="Shea T."/>
            <person name="Sisk P."/>
            <person name="Sykes S."/>
            <person name="Wortman J."/>
            <person name="Nusbaum C."/>
            <person name="Birren B."/>
        </authorList>
    </citation>
    <scope>NUCLEOTIDE SEQUENCE [LARGE SCALE GENOMIC DNA]</scope>
    <source>
        <strain evidence="1 2">CBS 110553</strain>
    </source>
</reference>
<protein>
    <submittedName>
        <fullName evidence="1">Uncharacterized protein</fullName>
    </submittedName>
</protein>
<dbReference type="AlphaFoldDB" id="W9VCF3"/>
<gene>
    <name evidence="1" type="ORF">A1O5_13472</name>
</gene>
<comment type="caution">
    <text evidence="1">The sequence shown here is derived from an EMBL/GenBank/DDBJ whole genome shotgun (WGS) entry which is preliminary data.</text>
</comment>
<proteinExistence type="predicted"/>
<keyword evidence="2" id="KW-1185">Reference proteome</keyword>
<dbReference type="HOGENOM" id="CLU_1408607_0_0_1"/>